<sequence length="148" mass="16294">MIPAFSLPPRAPVMLLRLSSALLDSTEPSLLFVTYLLRTPPAHPCIISYLLGVLRDTILHVPRCSGLIHILIPLRLWSDVHGILCEHSAYMQSCEPDRSCSHAVHACDSVFHAAFASQLDASVERHRQPTGCGVSIHIRGLIKLNVKS</sequence>
<accession>A0A1Y2IRG7</accession>
<gene>
    <name evidence="1" type="ORF">PYCCODRAFT_188248</name>
</gene>
<dbReference type="AlphaFoldDB" id="A0A1Y2IRG7"/>
<proteinExistence type="predicted"/>
<keyword evidence="2" id="KW-1185">Reference proteome</keyword>
<dbReference type="Proteomes" id="UP000193067">
    <property type="component" value="Unassembled WGS sequence"/>
</dbReference>
<dbReference type="EMBL" id="KZ084099">
    <property type="protein sequence ID" value="OSD03698.1"/>
    <property type="molecule type" value="Genomic_DNA"/>
</dbReference>
<evidence type="ECO:0000313" key="2">
    <source>
        <dbReference type="Proteomes" id="UP000193067"/>
    </source>
</evidence>
<reference evidence="1 2" key="1">
    <citation type="journal article" date="2015" name="Biotechnol. Biofuels">
        <title>Enhanced degradation of softwood versus hardwood by the white-rot fungus Pycnoporus coccineus.</title>
        <authorList>
            <person name="Couturier M."/>
            <person name="Navarro D."/>
            <person name="Chevret D."/>
            <person name="Henrissat B."/>
            <person name="Piumi F."/>
            <person name="Ruiz-Duenas F.J."/>
            <person name="Martinez A.T."/>
            <person name="Grigoriev I.V."/>
            <person name="Riley R."/>
            <person name="Lipzen A."/>
            <person name="Berrin J.G."/>
            <person name="Master E.R."/>
            <person name="Rosso M.N."/>
        </authorList>
    </citation>
    <scope>NUCLEOTIDE SEQUENCE [LARGE SCALE GENOMIC DNA]</scope>
    <source>
        <strain evidence="1 2">BRFM310</strain>
    </source>
</reference>
<organism evidence="1 2">
    <name type="scientific">Trametes coccinea (strain BRFM310)</name>
    <name type="common">Pycnoporus coccineus</name>
    <dbReference type="NCBI Taxonomy" id="1353009"/>
    <lineage>
        <taxon>Eukaryota</taxon>
        <taxon>Fungi</taxon>
        <taxon>Dikarya</taxon>
        <taxon>Basidiomycota</taxon>
        <taxon>Agaricomycotina</taxon>
        <taxon>Agaricomycetes</taxon>
        <taxon>Polyporales</taxon>
        <taxon>Polyporaceae</taxon>
        <taxon>Trametes</taxon>
    </lineage>
</organism>
<evidence type="ECO:0000313" key="1">
    <source>
        <dbReference type="EMBL" id="OSD03698.1"/>
    </source>
</evidence>
<protein>
    <submittedName>
        <fullName evidence="1">Uncharacterized protein</fullName>
    </submittedName>
</protein>
<name>A0A1Y2IRG7_TRAC3</name>